<evidence type="ECO:0000313" key="3">
    <source>
        <dbReference type="Proteomes" id="UP001500368"/>
    </source>
</evidence>
<accession>A0ABP9FTP7</accession>
<reference evidence="3" key="1">
    <citation type="journal article" date="2019" name="Int. J. Syst. Evol. Microbiol.">
        <title>The Global Catalogue of Microorganisms (GCM) 10K type strain sequencing project: providing services to taxonomists for standard genome sequencing and annotation.</title>
        <authorList>
            <consortium name="The Broad Institute Genomics Platform"/>
            <consortium name="The Broad Institute Genome Sequencing Center for Infectious Disease"/>
            <person name="Wu L."/>
            <person name="Ma J."/>
        </authorList>
    </citation>
    <scope>NUCLEOTIDE SEQUENCE [LARGE SCALE GENOMIC DNA]</scope>
    <source>
        <strain evidence="3">JCM 19129</strain>
    </source>
</reference>
<dbReference type="RefSeq" id="WP_345476851.1">
    <property type="nucleotide sequence ID" value="NZ_BAABLW010000005.1"/>
</dbReference>
<dbReference type="Proteomes" id="UP001500368">
    <property type="component" value="Unassembled WGS sequence"/>
</dbReference>
<protein>
    <submittedName>
        <fullName evidence="2">Terminase family protein</fullName>
    </submittedName>
</protein>
<dbReference type="Gene3D" id="3.30.420.280">
    <property type="match status" value="1"/>
</dbReference>
<evidence type="ECO:0000259" key="1">
    <source>
        <dbReference type="Pfam" id="PF04466"/>
    </source>
</evidence>
<comment type="caution">
    <text evidence="2">The sequence shown here is derived from an EMBL/GenBank/DDBJ whole genome shotgun (WGS) entry which is preliminary data.</text>
</comment>
<gene>
    <name evidence="2" type="ORF">GCM10025790_08680</name>
</gene>
<organism evidence="2 3">
    <name type="scientific">Nesterenkonia rhizosphaerae</name>
    <dbReference type="NCBI Taxonomy" id="1348272"/>
    <lineage>
        <taxon>Bacteria</taxon>
        <taxon>Bacillati</taxon>
        <taxon>Actinomycetota</taxon>
        <taxon>Actinomycetes</taxon>
        <taxon>Micrococcales</taxon>
        <taxon>Micrococcaceae</taxon>
        <taxon>Nesterenkonia</taxon>
    </lineage>
</organism>
<dbReference type="Gene3D" id="3.40.50.300">
    <property type="entry name" value="P-loop containing nucleotide triphosphate hydrolases"/>
    <property type="match status" value="1"/>
</dbReference>
<evidence type="ECO:0000313" key="2">
    <source>
        <dbReference type="EMBL" id="GAA4915893.1"/>
    </source>
</evidence>
<dbReference type="InterPro" id="IPR027417">
    <property type="entry name" value="P-loop_NTPase"/>
</dbReference>
<name>A0ABP9FTP7_9MICC</name>
<keyword evidence="3" id="KW-1185">Reference proteome</keyword>
<dbReference type="InterPro" id="IPR035412">
    <property type="entry name" value="Terminase_L_N"/>
</dbReference>
<proteinExistence type="predicted"/>
<feature type="domain" description="Phage terminase large subunit N-terminal" evidence="1">
    <location>
        <begin position="30"/>
        <end position="229"/>
    </location>
</feature>
<dbReference type="EMBL" id="BAABLW010000005">
    <property type="protein sequence ID" value="GAA4915893.1"/>
    <property type="molecule type" value="Genomic_DNA"/>
</dbReference>
<dbReference type="Pfam" id="PF04466">
    <property type="entry name" value="Terminase_3"/>
    <property type="match status" value="1"/>
</dbReference>
<sequence length="478" mass="54364">MRRATTVKFKYRPHPKQLQAHRAQVDELLYGGAAGGGKSMFARAEAILLCLRVPGVRVLILRKTFKQMESSVLPKLLEEIPEELAKFHASRYEFTFKNGSVIQLGYLDKDGDLENYQGPEYQLVIFEEASQFPENHYSYLESRLRASGEVAERMEALGLFPRRILTANPTGIGLMWLKRRFVDPYPPEKVWRPKPSEEDPEPGTRVYIPARATDNPSLNKDYLKTLNRLPEDLRRALRDGDWSVLDGVRFSSWRENKHVLKPELFPISLLSGRKVIAVDYGHEAPFAAVWLCKLGNGLIIQYREAYAKGLTPVQQAELIRDLSKDEEEASGEPIEVVADPAMWSRQDAGAHKTKDGSPPVGSQAHAYQTVLNRRPIKANNSRIPGWALLDEKLRIREDGEPRFLVYNTCRDTIRTLPTLPRSKTNPEDLDTSAEDHLADAIRYGVMHLEGKFSNLDGLDDYVDTMDPMETYRIAQAEF</sequence>